<dbReference type="SUPFAM" id="SSF63829">
    <property type="entry name" value="Calcium-dependent phosphotriesterase"/>
    <property type="match status" value="1"/>
</dbReference>
<dbReference type="RefSeq" id="WP_207350362.1">
    <property type="nucleotide sequence ID" value="NZ_JAFMPY010000007.1"/>
</dbReference>
<accession>A0ABS3J221</accession>
<dbReference type="InterPro" id="IPR013658">
    <property type="entry name" value="SGL"/>
</dbReference>
<evidence type="ECO:0000259" key="2">
    <source>
        <dbReference type="Pfam" id="PF08450"/>
    </source>
</evidence>
<keyword evidence="4" id="KW-1185">Reference proteome</keyword>
<dbReference type="PANTHER" id="PTHR47572">
    <property type="entry name" value="LIPOPROTEIN-RELATED"/>
    <property type="match status" value="1"/>
</dbReference>
<dbReference type="PRINTS" id="PR01790">
    <property type="entry name" value="SMP30FAMILY"/>
</dbReference>
<sequence length="311" mass="34183">MWQPSSRYPDPAIRVLDDRFAPCVVRHAAIERLATGLRWAEGPVWFGDGRYLLWSDIPNDRVLRWDEESGQVSVFRRGGFENGHTRDRQGRLVSCSHGGRCVTRTEYDGSITVLADRFDGRPLNSPNDVVVKSDDSIWFSDPTFGIVSHYEGGRAAAELPTNVYRLDVATGALSVVAEGIRQPNGLCFSPDESRLYLVESGAATKRIHVFDVAPDGRRLGEARLFVDAGPDGAPDGFRCDREGNLWAGWGTGEGLDGVRIFAPDGDLIGQIALPERCANLCFGGRRRTRLFMAASQSLYALHVNAEGCQLG</sequence>
<organism evidence="3 4">
    <name type="scientific">Jiella sonneratiae</name>
    <dbReference type="NCBI Taxonomy" id="2816856"/>
    <lineage>
        <taxon>Bacteria</taxon>
        <taxon>Pseudomonadati</taxon>
        <taxon>Pseudomonadota</taxon>
        <taxon>Alphaproteobacteria</taxon>
        <taxon>Hyphomicrobiales</taxon>
        <taxon>Aurantimonadaceae</taxon>
        <taxon>Jiella</taxon>
    </lineage>
</organism>
<dbReference type="InterPro" id="IPR005511">
    <property type="entry name" value="SMP-30"/>
</dbReference>
<dbReference type="InterPro" id="IPR051262">
    <property type="entry name" value="SMP-30/CGR1_Lactonase"/>
</dbReference>
<evidence type="ECO:0000313" key="4">
    <source>
        <dbReference type="Proteomes" id="UP000664288"/>
    </source>
</evidence>
<dbReference type="EMBL" id="JAFMPY010000007">
    <property type="protein sequence ID" value="MBO0903724.1"/>
    <property type="molecule type" value="Genomic_DNA"/>
</dbReference>
<evidence type="ECO:0000256" key="1">
    <source>
        <dbReference type="ARBA" id="ARBA00022801"/>
    </source>
</evidence>
<proteinExistence type="predicted"/>
<feature type="domain" description="SMP-30/Gluconolactonase/LRE-like region" evidence="2">
    <location>
        <begin position="39"/>
        <end position="295"/>
    </location>
</feature>
<dbReference type="InterPro" id="IPR011042">
    <property type="entry name" value="6-blade_b-propeller_TolB-like"/>
</dbReference>
<keyword evidence="1" id="KW-0378">Hydrolase</keyword>
<dbReference type="Pfam" id="PF08450">
    <property type="entry name" value="SGL"/>
    <property type="match status" value="1"/>
</dbReference>
<reference evidence="3 4" key="1">
    <citation type="submission" date="2021-03" db="EMBL/GenBank/DDBJ databases">
        <title>Whole genome sequence of Jiella sp. MQZ13P-4.</title>
        <authorList>
            <person name="Tuo L."/>
        </authorList>
    </citation>
    <scope>NUCLEOTIDE SEQUENCE [LARGE SCALE GENOMIC DNA]</scope>
    <source>
        <strain evidence="3 4">MQZ13P-4</strain>
    </source>
</reference>
<dbReference type="Gene3D" id="2.120.10.30">
    <property type="entry name" value="TolB, C-terminal domain"/>
    <property type="match status" value="1"/>
</dbReference>
<dbReference type="PANTHER" id="PTHR47572:SF4">
    <property type="entry name" value="LACTONASE DRP35"/>
    <property type="match status" value="1"/>
</dbReference>
<comment type="caution">
    <text evidence="3">The sequence shown here is derived from an EMBL/GenBank/DDBJ whole genome shotgun (WGS) entry which is preliminary data.</text>
</comment>
<name>A0ABS3J221_9HYPH</name>
<dbReference type="Proteomes" id="UP000664288">
    <property type="component" value="Unassembled WGS sequence"/>
</dbReference>
<evidence type="ECO:0000313" key="3">
    <source>
        <dbReference type="EMBL" id="MBO0903724.1"/>
    </source>
</evidence>
<gene>
    <name evidence="3" type="ORF">J1C47_08720</name>
</gene>
<protein>
    <submittedName>
        <fullName evidence="3">SMP-30/gluconolactonase/LRE family protein</fullName>
    </submittedName>
</protein>